<dbReference type="Proteomes" id="UP000248987">
    <property type="component" value="Unassembled WGS sequence"/>
</dbReference>
<proteinExistence type="predicted"/>
<dbReference type="Gene3D" id="3.30.420.40">
    <property type="match status" value="2"/>
</dbReference>
<dbReference type="GO" id="GO:0002949">
    <property type="term" value="P:tRNA threonylcarbamoyladenosine modification"/>
    <property type="evidence" value="ECO:0007669"/>
    <property type="project" value="InterPro"/>
</dbReference>
<organism evidence="2 3">
    <name type="scientific">Gelidibacter algens</name>
    <dbReference type="NCBI Taxonomy" id="49280"/>
    <lineage>
        <taxon>Bacteria</taxon>
        <taxon>Pseudomonadati</taxon>
        <taxon>Bacteroidota</taxon>
        <taxon>Flavobacteriia</taxon>
        <taxon>Flavobacteriales</taxon>
        <taxon>Flavobacteriaceae</taxon>
        <taxon>Gelidibacter</taxon>
    </lineage>
</organism>
<dbReference type="Pfam" id="PF00814">
    <property type="entry name" value="TsaD"/>
    <property type="match status" value="1"/>
</dbReference>
<dbReference type="InterPro" id="IPR022496">
    <property type="entry name" value="T6A_TsaB"/>
</dbReference>
<keyword evidence="3" id="KW-1185">Reference proteome</keyword>
<evidence type="ECO:0000313" key="3">
    <source>
        <dbReference type="Proteomes" id="UP000248987"/>
    </source>
</evidence>
<dbReference type="InterPro" id="IPR043129">
    <property type="entry name" value="ATPase_NBD"/>
</dbReference>
<evidence type="ECO:0000313" key="2">
    <source>
        <dbReference type="EMBL" id="RAJ19061.1"/>
    </source>
</evidence>
<dbReference type="SUPFAM" id="SSF53067">
    <property type="entry name" value="Actin-like ATPase domain"/>
    <property type="match status" value="2"/>
</dbReference>
<dbReference type="AlphaFoldDB" id="A0A1A7R2H7"/>
<evidence type="ECO:0000259" key="1">
    <source>
        <dbReference type="Pfam" id="PF00814"/>
    </source>
</evidence>
<name>A0A1A7R2H7_9FLAO</name>
<dbReference type="NCBIfam" id="TIGR03725">
    <property type="entry name" value="T6A_YeaZ"/>
    <property type="match status" value="1"/>
</dbReference>
<gene>
    <name evidence="2" type="ORF">LX77_03684</name>
</gene>
<dbReference type="STRING" id="49280.A9996_08805"/>
<dbReference type="OrthoDB" id="9784166at2"/>
<dbReference type="EMBL" id="QLLQ01000025">
    <property type="protein sequence ID" value="RAJ19061.1"/>
    <property type="molecule type" value="Genomic_DNA"/>
</dbReference>
<comment type="caution">
    <text evidence="2">The sequence shown here is derived from an EMBL/GenBank/DDBJ whole genome shotgun (WGS) entry which is preliminary data.</text>
</comment>
<protein>
    <submittedName>
        <fullName evidence="2">tRNA threonylcarbamoyladenosine biosynthesis protein TsaB</fullName>
    </submittedName>
</protein>
<dbReference type="PANTHER" id="PTHR11735:SF11">
    <property type="entry name" value="TRNA THREONYLCARBAMOYLADENOSINE BIOSYNTHESIS PROTEIN TSAB"/>
    <property type="match status" value="1"/>
</dbReference>
<dbReference type="RefSeq" id="WP_066433284.1">
    <property type="nucleotide sequence ID" value="NZ_LZRN01000014.1"/>
</dbReference>
<dbReference type="PANTHER" id="PTHR11735">
    <property type="entry name" value="TRNA N6-ADENOSINE THREONYLCARBAMOYLTRANSFERASE"/>
    <property type="match status" value="1"/>
</dbReference>
<sequence>MSYILNIETATTNCSVSLSKEGEILVLKEDNNSNYSHAESLHLFIDAVIKEANLKPQELDAIAVSKGPGSYTGLRIGVSAAKGLCFSLDKPLISIDTLEALSHQVEIENGSIVPMLDARRMEVYAAIYDKDHQQIRAIEAQILDEHSFETFLDAGKVFFIGSGVEKTKQILTHANAVFIENKLPSAKEMAKLADAKYKKSDIENVAYFEPFYLKDFIGTKAKS</sequence>
<dbReference type="InterPro" id="IPR000905">
    <property type="entry name" value="Gcp-like_dom"/>
</dbReference>
<dbReference type="GO" id="GO:0005829">
    <property type="term" value="C:cytosol"/>
    <property type="evidence" value="ECO:0007669"/>
    <property type="project" value="TreeGrafter"/>
</dbReference>
<feature type="domain" description="Gcp-like" evidence="1">
    <location>
        <begin position="36"/>
        <end position="215"/>
    </location>
</feature>
<accession>A0A1A7R2H7</accession>
<dbReference type="CDD" id="cd24032">
    <property type="entry name" value="ASKHA_NBD_TsaB"/>
    <property type="match status" value="1"/>
</dbReference>
<reference evidence="2 3" key="1">
    <citation type="submission" date="2018-06" db="EMBL/GenBank/DDBJ databases">
        <title>Genomic Encyclopedia of Archaeal and Bacterial Type Strains, Phase II (KMG-II): from individual species to whole genera.</title>
        <authorList>
            <person name="Goeker M."/>
        </authorList>
    </citation>
    <scope>NUCLEOTIDE SEQUENCE [LARGE SCALE GENOMIC DNA]</scope>
    <source>
        <strain evidence="2 3">DSM 12408</strain>
    </source>
</reference>